<dbReference type="GO" id="GO:0005886">
    <property type="term" value="C:plasma membrane"/>
    <property type="evidence" value="ECO:0007669"/>
    <property type="project" value="UniProtKB-ARBA"/>
</dbReference>
<feature type="transmembrane region" description="Helical" evidence="11">
    <location>
        <begin position="537"/>
        <end position="558"/>
    </location>
</feature>
<dbReference type="InterPro" id="IPR003961">
    <property type="entry name" value="FN3_dom"/>
</dbReference>
<dbReference type="SUPFAM" id="SSF49265">
    <property type="entry name" value="Fibronectin type III"/>
    <property type="match status" value="3"/>
</dbReference>
<dbReference type="PROSITE" id="PS50853">
    <property type="entry name" value="FN3"/>
    <property type="match status" value="2"/>
</dbReference>
<dbReference type="InterPro" id="IPR036116">
    <property type="entry name" value="FN3_sf"/>
</dbReference>
<dbReference type="Gene3D" id="2.60.40.10">
    <property type="entry name" value="Immunoglobulins"/>
    <property type="match status" value="5"/>
</dbReference>
<evidence type="ECO:0000256" key="5">
    <source>
        <dbReference type="ARBA" id="ARBA00022737"/>
    </source>
</evidence>
<comment type="similarity">
    <text evidence="2">Belongs to the type I cytokine receptor family. Type 2 subfamily.</text>
</comment>
<evidence type="ECO:0000256" key="9">
    <source>
        <dbReference type="ARBA" id="ARBA00023180"/>
    </source>
</evidence>
<feature type="signal peptide" evidence="12">
    <location>
        <begin position="1"/>
        <end position="20"/>
    </location>
</feature>
<accession>A0AAW1FJV6</accession>
<keyword evidence="4 12" id="KW-0732">Signal</keyword>
<dbReference type="PANTHER" id="PTHR48423:SF1">
    <property type="entry name" value="INTERLEUKIN-27 RECEPTOR SUBUNIT ALPHA"/>
    <property type="match status" value="1"/>
</dbReference>
<feature type="region of interest" description="Disordered" evidence="10">
    <location>
        <begin position="720"/>
        <end position="741"/>
    </location>
</feature>
<organism evidence="14 15">
    <name type="scientific">Zoarces viviparus</name>
    <name type="common">Viviparous eelpout</name>
    <name type="synonym">Blennius viviparus</name>
    <dbReference type="NCBI Taxonomy" id="48416"/>
    <lineage>
        <taxon>Eukaryota</taxon>
        <taxon>Metazoa</taxon>
        <taxon>Chordata</taxon>
        <taxon>Craniata</taxon>
        <taxon>Vertebrata</taxon>
        <taxon>Euteleostomi</taxon>
        <taxon>Actinopterygii</taxon>
        <taxon>Neopterygii</taxon>
        <taxon>Teleostei</taxon>
        <taxon>Neoteleostei</taxon>
        <taxon>Acanthomorphata</taxon>
        <taxon>Eupercaria</taxon>
        <taxon>Perciformes</taxon>
        <taxon>Cottioidei</taxon>
        <taxon>Zoarcales</taxon>
        <taxon>Zoarcidae</taxon>
        <taxon>Zoarcinae</taxon>
        <taxon>Zoarces</taxon>
    </lineage>
</organism>
<proteinExistence type="inferred from homology"/>
<evidence type="ECO:0000256" key="12">
    <source>
        <dbReference type="SAM" id="SignalP"/>
    </source>
</evidence>
<keyword evidence="7 11" id="KW-0472">Membrane</keyword>
<feature type="region of interest" description="Disordered" evidence="10">
    <location>
        <begin position="642"/>
        <end position="678"/>
    </location>
</feature>
<keyword evidence="9" id="KW-0325">Glycoprotein</keyword>
<feature type="domain" description="Fibronectin type-III" evidence="13">
    <location>
        <begin position="439"/>
        <end position="533"/>
    </location>
</feature>
<dbReference type="SMART" id="SM00060">
    <property type="entry name" value="FN3"/>
    <property type="match status" value="3"/>
</dbReference>
<evidence type="ECO:0000259" key="13">
    <source>
        <dbReference type="PROSITE" id="PS50853"/>
    </source>
</evidence>
<dbReference type="Proteomes" id="UP001488805">
    <property type="component" value="Unassembled WGS sequence"/>
</dbReference>
<name>A0AAW1FJV6_ZOAVI</name>
<keyword evidence="8" id="KW-0675">Receptor</keyword>
<dbReference type="PANTHER" id="PTHR48423">
    <property type="entry name" value="INTERLEUKIN-27 RECEPTOR SUBUNIT ALPHA"/>
    <property type="match status" value="1"/>
</dbReference>
<keyword evidence="15" id="KW-1185">Reference proteome</keyword>
<dbReference type="InterPro" id="IPR052672">
    <property type="entry name" value="Type1_Cytokine_Rcpt_Type2"/>
</dbReference>
<dbReference type="CDD" id="cd00063">
    <property type="entry name" value="FN3"/>
    <property type="match status" value="2"/>
</dbReference>
<feature type="chain" id="PRO_5043665421" description="Fibronectin type-III domain-containing protein" evidence="12">
    <location>
        <begin position="21"/>
        <end position="842"/>
    </location>
</feature>
<evidence type="ECO:0000256" key="7">
    <source>
        <dbReference type="ARBA" id="ARBA00023136"/>
    </source>
</evidence>
<dbReference type="Pfam" id="PF00041">
    <property type="entry name" value="fn3"/>
    <property type="match status" value="1"/>
</dbReference>
<comment type="caution">
    <text evidence="14">The sequence shown here is derived from an EMBL/GenBank/DDBJ whole genome shotgun (WGS) entry which is preliminary data.</text>
</comment>
<feature type="compositionally biased region" description="Polar residues" evidence="10">
    <location>
        <begin position="783"/>
        <end position="803"/>
    </location>
</feature>
<evidence type="ECO:0000256" key="10">
    <source>
        <dbReference type="SAM" id="MobiDB-lite"/>
    </source>
</evidence>
<evidence type="ECO:0000256" key="1">
    <source>
        <dbReference type="ARBA" id="ARBA00004479"/>
    </source>
</evidence>
<keyword evidence="3 11" id="KW-0812">Transmembrane</keyword>
<dbReference type="AlphaFoldDB" id="A0AAW1FJV6"/>
<gene>
    <name evidence="14" type="ORF">VZT92_008967</name>
</gene>
<reference evidence="14 15" key="1">
    <citation type="journal article" date="2024" name="Genome Biol. Evol.">
        <title>Chromosome-level genome assembly of the viviparous eelpout Zoarces viviparus.</title>
        <authorList>
            <person name="Fuhrmann N."/>
            <person name="Brasseur M.V."/>
            <person name="Bakowski C.E."/>
            <person name="Podsiadlowski L."/>
            <person name="Prost S."/>
            <person name="Krehenwinkel H."/>
            <person name="Mayer C."/>
        </authorList>
    </citation>
    <scope>NUCLEOTIDE SEQUENCE [LARGE SCALE GENOMIC DNA]</scope>
    <source>
        <strain evidence="14">NO-MEL_2022_Ind0_liver</strain>
    </source>
</reference>
<feature type="region of interest" description="Disordered" evidence="10">
    <location>
        <begin position="780"/>
        <end position="803"/>
    </location>
</feature>
<keyword evidence="6 11" id="KW-1133">Transmembrane helix</keyword>
<feature type="domain" description="Fibronectin type-III" evidence="13">
    <location>
        <begin position="128"/>
        <end position="234"/>
    </location>
</feature>
<feature type="compositionally biased region" description="Polar residues" evidence="10">
    <location>
        <begin position="727"/>
        <end position="741"/>
    </location>
</feature>
<evidence type="ECO:0000256" key="4">
    <source>
        <dbReference type="ARBA" id="ARBA00022729"/>
    </source>
</evidence>
<dbReference type="InterPro" id="IPR013783">
    <property type="entry name" value="Ig-like_fold"/>
</dbReference>
<evidence type="ECO:0000256" key="8">
    <source>
        <dbReference type="ARBA" id="ARBA00023170"/>
    </source>
</evidence>
<sequence length="842" mass="92521">MERSPAAVWTCLLGAGLALAFSVTTPKADPRPPRLIGCVFHNRANVTCHWEAGDTPTTSFTLEGLRYFHVTNKTEKLFACTTSENSCTEPHGQEVRSVFCITITAHGLNGNISSRRRCQPGRTEVMLPPVILKSIKSVGRSPQCLNVTWSYNLGSFPLSRDEIQSGDLKSQIEFTAQGQFDAQVENVTVKDVSFLVCLFRPDTSYTVRLRHRYKGPESPWSLWSKALQGRTGEDAPSEAPAFWRRVKQTDKNGLRLTSLLWKPLPHLIANGRVLFFNVTCQTKSAQVLSDHTSCRDLHHTSTSCSLLLPAEPCSCALTASTSAGTSPEARIWLSGASEAEPPPPSQFAADRLNDSSLDVRWTAPVYRSTSGFVVEWFAVREKTSSILYWEKLNSSCTALIITEGIKPMERYAVSVKGLHGERGAGQNRTVPIYTRQGVPSAGPKVVVQEISGSRVELTWRPVPVEQLHGFLRYYTIFYTTANQQDSKENVPGQDLRFSLKDLSPGNYNICLVANTDAGAGAAGPIVNVHIEAEEIPMLLYAILSVILTLLALVLMGCLAQNKRLKQKLCPDVPDPSHSSMAHWTPKSPSESMKWPAIAERTEIQYSDVILLGESELQNFDPDLDLSSQSNLQTYSSYSYSPLPVSEAQTPQNTRKSEKSCIKSSTRAQTSSSADLSSSPSIYSNVLFSPTLKGPLTPDPSFSYLHSNDWQQSTVNDVKLQLGGDSEPSLQSRNATISDSPLSQTDELKNFRLFLSQHQSPVSSSDFSSISRASVLPPHPADVTSPQHTFSQSLNTSVPSLQPDTFTRPGDTFTGTFSPFPLSDFVDFSLCPMECDPYISSAI</sequence>
<evidence type="ECO:0000313" key="14">
    <source>
        <dbReference type="EMBL" id="KAK9533874.1"/>
    </source>
</evidence>
<dbReference type="EMBL" id="JBCEZU010000067">
    <property type="protein sequence ID" value="KAK9533874.1"/>
    <property type="molecule type" value="Genomic_DNA"/>
</dbReference>
<keyword evidence="5" id="KW-0677">Repeat</keyword>
<evidence type="ECO:0000256" key="11">
    <source>
        <dbReference type="SAM" id="Phobius"/>
    </source>
</evidence>
<comment type="subcellular location">
    <subcellularLocation>
        <location evidence="1">Membrane</location>
        <topology evidence="1">Single-pass type I membrane protein</topology>
    </subcellularLocation>
</comment>
<evidence type="ECO:0000256" key="6">
    <source>
        <dbReference type="ARBA" id="ARBA00022989"/>
    </source>
</evidence>
<protein>
    <recommendedName>
        <fullName evidence="13">Fibronectin type-III domain-containing protein</fullName>
    </recommendedName>
</protein>
<evidence type="ECO:0000256" key="3">
    <source>
        <dbReference type="ARBA" id="ARBA00022692"/>
    </source>
</evidence>
<evidence type="ECO:0000313" key="15">
    <source>
        <dbReference type="Proteomes" id="UP001488805"/>
    </source>
</evidence>
<evidence type="ECO:0000256" key="2">
    <source>
        <dbReference type="ARBA" id="ARBA00008921"/>
    </source>
</evidence>